<dbReference type="InterPro" id="IPR036390">
    <property type="entry name" value="WH_DNA-bd_sf"/>
</dbReference>
<sequence length="155" mass="17735">MRLKEKTHRKFVEFFEKISSMYQGKEFELAYSDIQRETGAASVTLKRAIQALAEDGVIEVQSGRNSRYARFRYLLATQDIEENPPSTAPTVSEDISHSGDEEIPRHGGALESMTEEVGELSLLVDHLKRRVRNQEMAIALLQDRLAEVEDKIRKR</sequence>
<keyword evidence="1" id="KW-0175">Coiled coil</keyword>
<feature type="region of interest" description="Disordered" evidence="2">
    <location>
        <begin position="81"/>
        <end position="106"/>
    </location>
</feature>
<protein>
    <submittedName>
        <fullName evidence="3">Uncharacterized protein</fullName>
    </submittedName>
</protein>
<evidence type="ECO:0000313" key="3">
    <source>
        <dbReference type="EMBL" id="SDG85094.1"/>
    </source>
</evidence>
<keyword evidence="4" id="KW-1185">Reference proteome</keyword>
<proteinExistence type="predicted"/>
<dbReference type="OrthoDB" id="1796991at2"/>
<evidence type="ECO:0000256" key="1">
    <source>
        <dbReference type="SAM" id="Coils"/>
    </source>
</evidence>
<dbReference type="Gene3D" id="1.10.10.10">
    <property type="entry name" value="Winged helix-like DNA-binding domain superfamily/Winged helix DNA-binding domain"/>
    <property type="match status" value="1"/>
</dbReference>
<reference evidence="4" key="1">
    <citation type="submission" date="2016-10" db="EMBL/GenBank/DDBJ databases">
        <authorList>
            <person name="Varghese N."/>
            <person name="Submissions S."/>
        </authorList>
    </citation>
    <scope>NUCLEOTIDE SEQUENCE [LARGE SCALE GENOMIC DNA]</scope>
    <source>
        <strain evidence="4">DSM 8344</strain>
    </source>
</reference>
<dbReference type="AlphaFoldDB" id="A0A1G7XLL0"/>
<name>A0A1G7XLL0_9FIRM</name>
<feature type="compositionally biased region" description="Basic and acidic residues" evidence="2">
    <location>
        <begin position="94"/>
        <end position="105"/>
    </location>
</feature>
<dbReference type="STRING" id="1121419.SAMN05443529_10730"/>
<dbReference type="Proteomes" id="UP000198656">
    <property type="component" value="Unassembled WGS sequence"/>
</dbReference>
<evidence type="ECO:0000313" key="4">
    <source>
        <dbReference type="Proteomes" id="UP000198656"/>
    </source>
</evidence>
<dbReference type="SUPFAM" id="SSF46785">
    <property type="entry name" value="Winged helix' DNA-binding domain"/>
    <property type="match status" value="1"/>
</dbReference>
<feature type="coiled-coil region" evidence="1">
    <location>
        <begin position="110"/>
        <end position="151"/>
    </location>
</feature>
<dbReference type="InterPro" id="IPR036388">
    <property type="entry name" value="WH-like_DNA-bd_sf"/>
</dbReference>
<accession>A0A1G7XLL0</accession>
<evidence type="ECO:0000256" key="2">
    <source>
        <dbReference type="SAM" id="MobiDB-lite"/>
    </source>
</evidence>
<gene>
    <name evidence="3" type="ORF">SAMN05443529_10730</name>
</gene>
<dbReference type="RefSeq" id="WP_092331936.1">
    <property type="nucleotide sequence ID" value="NZ_FNCP01000007.1"/>
</dbReference>
<dbReference type="EMBL" id="FNCP01000007">
    <property type="protein sequence ID" value="SDG85094.1"/>
    <property type="molecule type" value="Genomic_DNA"/>
</dbReference>
<organism evidence="3 4">
    <name type="scientific">Desulfosporosinus hippei DSM 8344</name>
    <dbReference type="NCBI Taxonomy" id="1121419"/>
    <lineage>
        <taxon>Bacteria</taxon>
        <taxon>Bacillati</taxon>
        <taxon>Bacillota</taxon>
        <taxon>Clostridia</taxon>
        <taxon>Eubacteriales</taxon>
        <taxon>Desulfitobacteriaceae</taxon>
        <taxon>Desulfosporosinus</taxon>
    </lineage>
</organism>